<proteinExistence type="predicted"/>
<keyword evidence="3" id="KW-1185">Reference proteome</keyword>
<dbReference type="AlphaFoldDB" id="A0A8T0GRB4"/>
<sequence length="64" mass="7039">MLIVPSMDHSSSSILAFLLLLLLGMCGMFRIAGDVREEMQCDSGCGVMWDRRSGTLIGVWCCEP</sequence>
<accession>A0A8T0GRB4</accession>
<dbReference type="EMBL" id="CM026431">
    <property type="protein sequence ID" value="KAG0559512.1"/>
    <property type="molecule type" value="Genomic_DNA"/>
</dbReference>
<feature type="signal peptide" evidence="1">
    <location>
        <begin position="1"/>
        <end position="28"/>
    </location>
</feature>
<organism evidence="2 3">
    <name type="scientific">Ceratodon purpureus</name>
    <name type="common">Fire moss</name>
    <name type="synonym">Dicranum purpureum</name>
    <dbReference type="NCBI Taxonomy" id="3225"/>
    <lineage>
        <taxon>Eukaryota</taxon>
        <taxon>Viridiplantae</taxon>
        <taxon>Streptophyta</taxon>
        <taxon>Embryophyta</taxon>
        <taxon>Bryophyta</taxon>
        <taxon>Bryophytina</taxon>
        <taxon>Bryopsida</taxon>
        <taxon>Dicranidae</taxon>
        <taxon>Pseudoditrichales</taxon>
        <taxon>Ditrichaceae</taxon>
        <taxon>Ceratodon</taxon>
    </lineage>
</organism>
<protein>
    <submittedName>
        <fullName evidence="2">Uncharacterized protein</fullName>
    </submittedName>
</protein>
<evidence type="ECO:0000313" key="3">
    <source>
        <dbReference type="Proteomes" id="UP000822688"/>
    </source>
</evidence>
<comment type="caution">
    <text evidence="2">The sequence shown here is derived from an EMBL/GenBank/DDBJ whole genome shotgun (WGS) entry which is preliminary data.</text>
</comment>
<feature type="chain" id="PRO_5035774724" evidence="1">
    <location>
        <begin position="29"/>
        <end position="64"/>
    </location>
</feature>
<keyword evidence="1" id="KW-0732">Signal</keyword>
<dbReference type="Proteomes" id="UP000822688">
    <property type="component" value="Chromosome 10"/>
</dbReference>
<gene>
    <name evidence="2" type="ORF">KC19_10G110900</name>
</gene>
<name>A0A8T0GRB4_CERPU</name>
<reference evidence="2" key="1">
    <citation type="submission" date="2020-06" db="EMBL/GenBank/DDBJ databases">
        <title>WGS assembly of Ceratodon purpureus strain R40.</title>
        <authorList>
            <person name="Carey S.B."/>
            <person name="Jenkins J."/>
            <person name="Shu S."/>
            <person name="Lovell J.T."/>
            <person name="Sreedasyam A."/>
            <person name="Maumus F."/>
            <person name="Tiley G.P."/>
            <person name="Fernandez-Pozo N."/>
            <person name="Barry K."/>
            <person name="Chen C."/>
            <person name="Wang M."/>
            <person name="Lipzen A."/>
            <person name="Daum C."/>
            <person name="Saski C.A."/>
            <person name="Payton A.C."/>
            <person name="Mcbreen J.C."/>
            <person name="Conrad R.E."/>
            <person name="Kollar L.M."/>
            <person name="Olsson S."/>
            <person name="Huttunen S."/>
            <person name="Landis J.B."/>
            <person name="Wickett N.J."/>
            <person name="Johnson M.G."/>
            <person name="Rensing S.A."/>
            <person name="Grimwood J."/>
            <person name="Schmutz J."/>
            <person name="Mcdaniel S.F."/>
        </authorList>
    </citation>
    <scope>NUCLEOTIDE SEQUENCE</scope>
    <source>
        <strain evidence="2">R40</strain>
    </source>
</reference>
<evidence type="ECO:0000313" key="2">
    <source>
        <dbReference type="EMBL" id="KAG0559512.1"/>
    </source>
</evidence>
<evidence type="ECO:0000256" key="1">
    <source>
        <dbReference type="SAM" id="SignalP"/>
    </source>
</evidence>